<proteinExistence type="predicted"/>
<dbReference type="RefSeq" id="WP_146597583.1">
    <property type="nucleotide sequence ID" value="NZ_SJPT01000019.1"/>
</dbReference>
<protein>
    <submittedName>
        <fullName evidence="2">Uncharacterized protein</fullName>
    </submittedName>
</protein>
<dbReference type="PROSITE" id="PS51257">
    <property type="entry name" value="PROKAR_LIPOPROTEIN"/>
    <property type="match status" value="1"/>
</dbReference>
<evidence type="ECO:0000256" key="1">
    <source>
        <dbReference type="SAM" id="SignalP"/>
    </source>
</evidence>
<evidence type="ECO:0000313" key="3">
    <source>
        <dbReference type="Proteomes" id="UP000316304"/>
    </source>
</evidence>
<reference evidence="2 3" key="1">
    <citation type="submission" date="2019-02" db="EMBL/GenBank/DDBJ databases">
        <title>Deep-cultivation of Planctomycetes and their phenomic and genomic characterization uncovers novel biology.</title>
        <authorList>
            <person name="Wiegand S."/>
            <person name="Jogler M."/>
            <person name="Boedeker C."/>
            <person name="Pinto D."/>
            <person name="Vollmers J."/>
            <person name="Rivas-Marin E."/>
            <person name="Kohn T."/>
            <person name="Peeters S.H."/>
            <person name="Heuer A."/>
            <person name="Rast P."/>
            <person name="Oberbeckmann S."/>
            <person name="Bunk B."/>
            <person name="Jeske O."/>
            <person name="Meyerdierks A."/>
            <person name="Storesund J.E."/>
            <person name="Kallscheuer N."/>
            <person name="Luecker S."/>
            <person name="Lage O.M."/>
            <person name="Pohl T."/>
            <person name="Merkel B.J."/>
            <person name="Hornburger P."/>
            <person name="Mueller R.-W."/>
            <person name="Bruemmer F."/>
            <person name="Labrenz M."/>
            <person name="Spormann A.M."/>
            <person name="Op Den Camp H."/>
            <person name="Overmann J."/>
            <person name="Amann R."/>
            <person name="Jetten M.S.M."/>
            <person name="Mascher T."/>
            <person name="Medema M.H."/>
            <person name="Devos D.P."/>
            <person name="Kaster A.-K."/>
            <person name="Ovreas L."/>
            <person name="Rohde M."/>
            <person name="Galperin M.Y."/>
            <person name="Jogler C."/>
        </authorList>
    </citation>
    <scope>NUCLEOTIDE SEQUENCE [LARGE SCALE GENOMIC DNA]</scope>
    <source>
        <strain evidence="2 3">Pla52o</strain>
    </source>
</reference>
<dbReference type="EMBL" id="SJPT01000019">
    <property type="protein sequence ID" value="TWU10353.1"/>
    <property type="molecule type" value="Genomic_DNA"/>
</dbReference>
<keyword evidence="3" id="KW-1185">Reference proteome</keyword>
<comment type="caution">
    <text evidence="2">The sequence shown here is derived from an EMBL/GenBank/DDBJ whole genome shotgun (WGS) entry which is preliminary data.</text>
</comment>
<organism evidence="2 3">
    <name type="scientific">Novipirellula galeiformis</name>
    <dbReference type="NCBI Taxonomy" id="2528004"/>
    <lineage>
        <taxon>Bacteria</taxon>
        <taxon>Pseudomonadati</taxon>
        <taxon>Planctomycetota</taxon>
        <taxon>Planctomycetia</taxon>
        <taxon>Pirellulales</taxon>
        <taxon>Pirellulaceae</taxon>
        <taxon>Novipirellula</taxon>
    </lineage>
</organism>
<sequence precursor="true">MKRKRLLSLSLATAASCLAIFVVVYASVERPTPINPLLTAVTKVTLGSTADQADAAMGMPPISVTETNGYLMSPMVMLASENELAPKDKVEPFSLRKYASDAHYAVVAVRPDGRVAGKWAGSIPNER</sequence>
<gene>
    <name evidence="2" type="ORF">Pla52o_57270</name>
</gene>
<evidence type="ECO:0000313" key="2">
    <source>
        <dbReference type="EMBL" id="TWU10353.1"/>
    </source>
</evidence>
<feature type="signal peptide" evidence="1">
    <location>
        <begin position="1"/>
        <end position="26"/>
    </location>
</feature>
<dbReference type="AlphaFoldDB" id="A0A5C6BE05"/>
<name>A0A5C6BE05_9BACT</name>
<feature type="chain" id="PRO_5022770156" evidence="1">
    <location>
        <begin position="27"/>
        <end position="127"/>
    </location>
</feature>
<keyword evidence="1" id="KW-0732">Signal</keyword>
<accession>A0A5C6BE05</accession>
<dbReference type="Proteomes" id="UP000316304">
    <property type="component" value="Unassembled WGS sequence"/>
</dbReference>